<evidence type="ECO:0000256" key="5">
    <source>
        <dbReference type="ARBA" id="ARBA00023015"/>
    </source>
</evidence>
<evidence type="ECO:0000256" key="2">
    <source>
        <dbReference type="ARBA" id="ARBA00022741"/>
    </source>
</evidence>
<dbReference type="InterPro" id="IPR055173">
    <property type="entry name" value="NrdR-like_N"/>
</dbReference>
<dbReference type="STRING" id="1497955.HMPREF1872_01297"/>
<organism evidence="10 11">
    <name type="scientific">Amygdalobacter nucleatus</name>
    <dbReference type="NCBI Taxonomy" id="3029274"/>
    <lineage>
        <taxon>Bacteria</taxon>
        <taxon>Bacillati</taxon>
        <taxon>Bacillota</taxon>
        <taxon>Clostridia</taxon>
        <taxon>Eubacteriales</taxon>
        <taxon>Oscillospiraceae</taxon>
        <taxon>Amygdalobacter</taxon>
    </lineage>
</organism>
<keyword evidence="6 8" id="KW-0238">DNA-binding</keyword>
<comment type="cofactor">
    <cofactor evidence="8">
        <name>Zn(2+)</name>
        <dbReference type="ChEBI" id="CHEBI:29105"/>
    </cofactor>
    <text evidence="8">Binds 1 zinc ion.</text>
</comment>
<evidence type="ECO:0000313" key="10">
    <source>
        <dbReference type="EMBL" id="KXB39265.1"/>
    </source>
</evidence>
<keyword evidence="8" id="KW-0863">Zinc-finger</keyword>
<dbReference type="Pfam" id="PF22811">
    <property type="entry name" value="Zn_ribbon_NrdR"/>
    <property type="match status" value="1"/>
</dbReference>
<keyword evidence="7 8" id="KW-0804">Transcription</keyword>
<gene>
    <name evidence="8" type="primary">nrdR</name>
    <name evidence="10" type="ORF">HMPREF1872_01297</name>
</gene>
<dbReference type="GO" id="GO:0003677">
    <property type="term" value="F:DNA binding"/>
    <property type="evidence" value="ECO:0007669"/>
    <property type="project" value="UniProtKB-KW"/>
</dbReference>
<dbReference type="OrthoDB" id="9807461at2"/>
<dbReference type="Proteomes" id="UP000070080">
    <property type="component" value="Unassembled WGS sequence"/>
</dbReference>
<keyword evidence="2 8" id="KW-0547">Nucleotide-binding</keyword>
<dbReference type="HAMAP" id="MF_00440">
    <property type="entry name" value="NrdR"/>
    <property type="match status" value="1"/>
</dbReference>
<comment type="similarity">
    <text evidence="8">Belongs to the NrdR family.</text>
</comment>
<reference evidence="11" key="1">
    <citation type="submission" date="2016-01" db="EMBL/GenBank/DDBJ databases">
        <authorList>
            <person name="Mitreva M."/>
            <person name="Pepin K.H."/>
            <person name="Mihindukulasuriya K.A."/>
            <person name="Fulton R."/>
            <person name="Fronick C."/>
            <person name="O'Laughlin M."/>
            <person name="Miner T."/>
            <person name="Herter B."/>
            <person name="Rosa B.A."/>
            <person name="Cordes M."/>
            <person name="Tomlinson C."/>
            <person name="Wollam A."/>
            <person name="Palsikar V.B."/>
            <person name="Mardis E.R."/>
            <person name="Wilson R.K."/>
        </authorList>
    </citation>
    <scope>NUCLEOTIDE SEQUENCE [LARGE SCALE GENOMIC DNA]</scope>
    <source>
        <strain evidence="11">KA00274</strain>
    </source>
</reference>
<dbReference type="NCBIfam" id="TIGR00244">
    <property type="entry name" value="transcriptional regulator NrdR"/>
    <property type="match status" value="1"/>
</dbReference>
<keyword evidence="3 8" id="KW-0862">Zinc</keyword>
<dbReference type="EMBL" id="LSCV01000042">
    <property type="protein sequence ID" value="KXB39265.1"/>
    <property type="molecule type" value="Genomic_DNA"/>
</dbReference>
<dbReference type="PROSITE" id="PS51161">
    <property type="entry name" value="ATP_CONE"/>
    <property type="match status" value="1"/>
</dbReference>
<dbReference type="PATRIC" id="fig|1497955.3.peg.1264"/>
<keyword evidence="11" id="KW-1185">Reference proteome</keyword>
<keyword evidence="5 8" id="KW-0805">Transcription regulation</keyword>
<dbReference type="InterPro" id="IPR003796">
    <property type="entry name" value="RNR_NrdR-like"/>
</dbReference>
<protein>
    <recommendedName>
        <fullName evidence="8">Transcriptional repressor NrdR</fullName>
    </recommendedName>
</protein>
<dbReference type="GO" id="GO:0008270">
    <property type="term" value="F:zinc ion binding"/>
    <property type="evidence" value="ECO:0007669"/>
    <property type="project" value="UniProtKB-UniRule"/>
</dbReference>
<proteinExistence type="inferred from homology"/>
<evidence type="ECO:0000256" key="8">
    <source>
        <dbReference type="HAMAP-Rule" id="MF_00440"/>
    </source>
</evidence>
<accession>A0A133Y830</accession>
<evidence type="ECO:0000256" key="3">
    <source>
        <dbReference type="ARBA" id="ARBA00022833"/>
    </source>
</evidence>
<dbReference type="Pfam" id="PF03477">
    <property type="entry name" value="ATP-cone"/>
    <property type="match status" value="1"/>
</dbReference>
<evidence type="ECO:0000313" key="11">
    <source>
        <dbReference type="Proteomes" id="UP000070080"/>
    </source>
</evidence>
<dbReference type="PANTHER" id="PTHR30455:SF2">
    <property type="entry name" value="TRANSCRIPTIONAL REPRESSOR NRDR"/>
    <property type="match status" value="1"/>
</dbReference>
<keyword evidence="4 8" id="KW-0067">ATP-binding</keyword>
<dbReference type="GO" id="GO:0005524">
    <property type="term" value="F:ATP binding"/>
    <property type="evidence" value="ECO:0007669"/>
    <property type="project" value="UniProtKB-UniRule"/>
</dbReference>
<evidence type="ECO:0000256" key="6">
    <source>
        <dbReference type="ARBA" id="ARBA00023125"/>
    </source>
</evidence>
<comment type="function">
    <text evidence="8">Negatively regulates transcription of bacterial ribonucleotide reductase nrd genes and operons by binding to NrdR-boxes.</text>
</comment>
<comment type="caution">
    <text evidence="10">The sequence shown here is derived from an EMBL/GenBank/DDBJ whole genome shotgun (WGS) entry which is preliminary data.</text>
</comment>
<name>A0A133Y830_9FIRM</name>
<dbReference type="AlphaFoldDB" id="A0A133Y830"/>
<keyword evidence="1 8" id="KW-0678">Repressor</keyword>
<evidence type="ECO:0000259" key="9">
    <source>
        <dbReference type="PROSITE" id="PS51161"/>
    </source>
</evidence>
<keyword evidence="8" id="KW-0479">Metal-binding</keyword>
<dbReference type="PANTHER" id="PTHR30455">
    <property type="entry name" value="TRANSCRIPTIONAL REPRESSOR NRDR"/>
    <property type="match status" value="1"/>
</dbReference>
<dbReference type="InterPro" id="IPR005144">
    <property type="entry name" value="ATP-cone_dom"/>
</dbReference>
<feature type="domain" description="ATP-cone" evidence="9">
    <location>
        <begin position="49"/>
        <end position="139"/>
    </location>
</feature>
<evidence type="ECO:0000256" key="7">
    <source>
        <dbReference type="ARBA" id="ARBA00023163"/>
    </source>
</evidence>
<feature type="zinc finger region" evidence="8">
    <location>
        <begin position="3"/>
        <end position="34"/>
    </location>
</feature>
<evidence type="ECO:0000256" key="4">
    <source>
        <dbReference type="ARBA" id="ARBA00022840"/>
    </source>
</evidence>
<evidence type="ECO:0000256" key="1">
    <source>
        <dbReference type="ARBA" id="ARBA00022491"/>
    </source>
</evidence>
<sequence>MRCPVCKEDSDRVIDSRPMDDGAIIRRRRECNNCKRRFTTYEKLEYLPLIVVKKDGTREAFDRDKLMNSVLKSCSKRPISAEDISQMVDNIEGSLHNLLKREIPSRTIGELVMDHLKDMDEVAYVRFASVYRQFTDLEGFQQILGSLYQNKKHDNEN</sequence>
<dbReference type="RefSeq" id="WP_066714883.1">
    <property type="nucleotide sequence ID" value="NZ_JARFNM010000001.1"/>
</dbReference>
<dbReference type="GO" id="GO:0045892">
    <property type="term" value="P:negative regulation of DNA-templated transcription"/>
    <property type="evidence" value="ECO:0007669"/>
    <property type="project" value="UniProtKB-UniRule"/>
</dbReference>